<accession>A0ACC1J8P0</accession>
<dbReference type="EMBL" id="JANBPW010002072">
    <property type="protein sequence ID" value="KAJ1942070.1"/>
    <property type="molecule type" value="Genomic_DNA"/>
</dbReference>
<dbReference type="Proteomes" id="UP001150603">
    <property type="component" value="Unassembled WGS sequence"/>
</dbReference>
<proteinExistence type="predicted"/>
<gene>
    <name evidence="1" type="ORF">FBU59_003309</name>
</gene>
<comment type="caution">
    <text evidence="1">The sequence shown here is derived from an EMBL/GenBank/DDBJ whole genome shotgun (WGS) entry which is preliminary data.</text>
</comment>
<sequence length="131" mass="14474">MLDTATAYNVVKHKPSGLHIDTTMQSTSLAAKVMMANKELVSFWAPQLVGKTFSELCDMQQDIRRMSLISVIDLPSNFCIAPDDEPLSPSEDPSRVIVIVSPDGRIIDLGVYDMNGPVFYTGDVDGQRYMC</sequence>
<evidence type="ECO:0000313" key="1">
    <source>
        <dbReference type="EMBL" id="KAJ1942070.1"/>
    </source>
</evidence>
<keyword evidence="2" id="KW-1185">Reference proteome</keyword>
<organism evidence="1 2">
    <name type="scientific">Linderina macrospora</name>
    <dbReference type="NCBI Taxonomy" id="4868"/>
    <lineage>
        <taxon>Eukaryota</taxon>
        <taxon>Fungi</taxon>
        <taxon>Fungi incertae sedis</taxon>
        <taxon>Zoopagomycota</taxon>
        <taxon>Kickxellomycotina</taxon>
        <taxon>Kickxellomycetes</taxon>
        <taxon>Kickxellales</taxon>
        <taxon>Kickxellaceae</taxon>
        <taxon>Linderina</taxon>
    </lineage>
</organism>
<protein>
    <submittedName>
        <fullName evidence="1">Uncharacterized protein</fullName>
    </submittedName>
</protein>
<name>A0ACC1J8P0_9FUNG</name>
<evidence type="ECO:0000313" key="2">
    <source>
        <dbReference type="Proteomes" id="UP001150603"/>
    </source>
</evidence>
<reference evidence="1" key="1">
    <citation type="submission" date="2022-07" db="EMBL/GenBank/DDBJ databases">
        <title>Phylogenomic reconstructions and comparative analyses of Kickxellomycotina fungi.</title>
        <authorList>
            <person name="Reynolds N.K."/>
            <person name="Stajich J.E."/>
            <person name="Barry K."/>
            <person name="Grigoriev I.V."/>
            <person name="Crous P."/>
            <person name="Smith M.E."/>
        </authorList>
    </citation>
    <scope>NUCLEOTIDE SEQUENCE</scope>
    <source>
        <strain evidence="1">NRRL 5244</strain>
    </source>
</reference>